<keyword evidence="1" id="KW-0472">Membrane</keyword>
<evidence type="ECO:0000256" key="1">
    <source>
        <dbReference type="SAM" id="Phobius"/>
    </source>
</evidence>
<reference evidence="3" key="1">
    <citation type="submission" date="2015-07" db="EMBL/GenBank/DDBJ databases">
        <authorList>
            <person name="Rodrigo-Torres Lidia"/>
            <person name="Arahal R.David."/>
        </authorList>
    </citation>
    <scope>NUCLEOTIDE SEQUENCE [LARGE SCALE GENOMIC DNA]</scope>
    <source>
        <strain evidence="3">CECT 5112</strain>
    </source>
</reference>
<organism evidence="2 3">
    <name type="scientific">Roseibium alexandrii</name>
    <dbReference type="NCBI Taxonomy" id="388408"/>
    <lineage>
        <taxon>Bacteria</taxon>
        <taxon>Pseudomonadati</taxon>
        <taxon>Pseudomonadota</taxon>
        <taxon>Alphaproteobacteria</taxon>
        <taxon>Hyphomicrobiales</taxon>
        <taxon>Stappiaceae</taxon>
        <taxon>Roseibium</taxon>
    </lineage>
</organism>
<proteinExistence type="predicted"/>
<keyword evidence="3" id="KW-1185">Reference proteome</keyword>
<protein>
    <submittedName>
        <fullName evidence="2">Uncharacterized protein</fullName>
    </submittedName>
</protein>
<sequence length="200" mass="21397">MQTQQKRWLTDLMEGVPSIVFILLWRQSGDLEFAGWVGSALCLMILGALIGMKVRMHPILMGVNIHILLATPLIVGLFRLEFDGVGDVLAEYAYGGVLVTVFAVGFAQMLYSRSRFAALENVTDRVQLVFSAVLLAFCACGAVWALLTPGSRFVPVVVTIAALIIGRNFLQARLSDKSAGAGVLLTGSAAAPGTSQNVQV</sequence>
<gene>
    <name evidence="2" type="ORF">LAX5112_04730</name>
</gene>
<feature type="transmembrane region" description="Helical" evidence="1">
    <location>
        <begin position="92"/>
        <end position="114"/>
    </location>
</feature>
<dbReference type="AlphaFoldDB" id="A0A0M7AP18"/>
<accession>A0A0M7AP18</accession>
<dbReference type="Proteomes" id="UP000053235">
    <property type="component" value="Unassembled WGS sequence"/>
</dbReference>
<feature type="transmembrane region" description="Helical" evidence="1">
    <location>
        <begin position="126"/>
        <end position="147"/>
    </location>
</feature>
<feature type="transmembrane region" description="Helical" evidence="1">
    <location>
        <begin position="33"/>
        <end position="52"/>
    </location>
</feature>
<name>A0A0M7AP18_9HYPH</name>
<evidence type="ECO:0000313" key="2">
    <source>
        <dbReference type="EMBL" id="CTQ76865.1"/>
    </source>
</evidence>
<dbReference type="EMBL" id="CXWD01000029">
    <property type="protein sequence ID" value="CTQ76865.1"/>
    <property type="molecule type" value="Genomic_DNA"/>
</dbReference>
<feature type="transmembrane region" description="Helical" evidence="1">
    <location>
        <begin position="59"/>
        <end position="80"/>
    </location>
</feature>
<keyword evidence="1" id="KW-0812">Transmembrane</keyword>
<evidence type="ECO:0000313" key="3">
    <source>
        <dbReference type="Proteomes" id="UP000053235"/>
    </source>
</evidence>
<feature type="transmembrane region" description="Helical" evidence="1">
    <location>
        <begin position="153"/>
        <end position="170"/>
    </location>
</feature>
<dbReference type="RefSeq" id="WP_055673902.1">
    <property type="nucleotide sequence ID" value="NZ_CXWD01000029.1"/>
</dbReference>
<keyword evidence="1" id="KW-1133">Transmembrane helix</keyword>
<dbReference type="OrthoDB" id="8453387at2"/>